<keyword evidence="3" id="KW-1185">Reference proteome</keyword>
<proteinExistence type="predicted"/>
<dbReference type="AlphaFoldDB" id="A0A2I0KMG8"/>
<gene>
    <name evidence="2" type="ORF">CRG98_009953</name>
</gene>
<accession>A0A2I0KMG8</accession>
<dbReference type="EMBL" id="PGOL01000484">
    <property type="protein sequence ID" value="PKI69682.1"/>
    <property type="molecule type" value="Genomic_DNA"/>
</dbReference>
<organism evidence="2 3">
    <name type="scientific">Punica granatum</name>
    <name type="common">Pomegranate</name>
    <dbReference type="NCBI Taxonomy" id="22663"/>
    <lineage>
        <taxon>Eukaryota</taxon>
        <taxon>Viridiplantae</taxon>
        <taxon>Streptophyta</taxon>
        <taxon>Embryophyta</taxon>
        <taxon>Tracheophyta</taxon>
        <taxon>Spermatophyta</taxon>
        <taxon>Magnoliopsida</taxon>
        <taxon>eudicotyledons</taxon>
        <taxon>Gunneridae</taxon>
        <taxon>Pentapetalae</taxon>
        <taxon>rosids</taxon>
        <taxon>malvids</taxon>
        <taxon>Myrtales</taxon>
        <taxon>Lythraceae</taxon>
        <taxon>Punica</taxon>
    </lineage>
</organism>
<evidence type="ECO:0000256" key="1">
    <source>
        <dbReference type="SAM" id="MobiDB-lite"/>
    </source>
</evidence>
<feature type="compositionally biased region" description="Low complexity" evidence="1">
    <location>
        <begin position="93"/>
        <end position="103"/>
    </location>
</feature>
<dbReference type="Proteomes" id="UP000233551">
    <property type="component" value="Unassembled WGS sequence"/>
</dbReference>
<feature type="region of interest" description="Disordered" evidence="1">
    <location>
        <begin position="23"/>
        <end position="47"/>
    </location>
</feature>
<sequence length="197" mass="20566">MAEENLTGIQSAYSGAPSTHLPLPTFAGIPQPHSGFPPPPVYAPPPPATQALMPSHDITRMATLEGNVTTLQGTVDLLASNMAEMMALLKSPSRASSSSTPPLAHRPTVEPAPWVPPTHAPESDIAATSVSISPSRFHLAAFDYSHGQLPSTDDIPSMRSCDICATPGVSVGPGHDIHYPSADGLPSVERPCSCSHH</sequence>
<reference evidence="2 3" key="1">
    <citation type="submission" date="2017-11" db="EMBL/GenBank/DDBJ databases">
        <title>De-novo sequencing of pomegranate (Punica granatum L.) genome.</title>
        <authorList>
            <person name="Akparov Z."/>
            <person name="Amiraslanov A."/>
            <person name="Hajiyeva S."/>
            <person name="Abbasov M."/>
            <person name="Kaur K."/>
            <person name="Hamwieh A."/>
            <person name="Solovyev V."/>
            <person name="Salamov A."/>
            <person name="Braich B."/>
            <person name="Kosarev P."/>
            <person name="Mahmoud A."/>
            <person name="Hajiyev E."/>
            <person name="Babayeva S."/>
            <person name="Izzatullayeva V."/>
            <person name="Mammadov A."/>
            <person name="Mammadov A."/>
            <person name="Sharifova S."/>
            <person name="Ojaghi J."/>
            <person name="Eynullazada K."/>
            <person name="Bayramov B."/>
            <person name="Abdulazimova A."/>
            <person name="Shahmuradov I."/>
        </authorList>
    </citation>
    <scope>NUCLEOTIDE SEQUENCE [LARGE SCALE GENOMIC DNA]</scope>
    <source>
        <strain evidence="3">cv. AG2017</strain>
        <tissue evidence="2">Leaf</tissue>
    </source>
</reference>
<evidence type="ECO:0000313" key="2">
    <source>
        <dbReference type="EMBL" id="PKI69682.1"/>
    </source>
</evidence>
<protein>
    <submittedName>
        <fullName evidence="2">Uncharacterized protein</fullName>
    </submittedName>
</protein>
<comment type="caution">
    <text evidence="2">The sequence shown here is derived from an EMBL/GenBank/DDBJ whole genome shotgun (WGS) entry which is preliminary data.</text>
</comment>
<name>A0A2I0KMG8_PUNGR</name>
<feature type="region of interest" description="Disordered" evidence="1">
    <location>
        <begin position="93"/>
        <end position="114"/>
    </location>
</feature>
<feature type="compositionally biased region" description="Pro residues" evidence="1">
    <location>
        <begin position="35"/>
        <end position="47"/>
    </location>
</feature>
<evidence type="ECO:0000313" key="3">
    <source>
        <dbReference type="Proteomes" id="UP000233551"/>
    </source>
</evidence>